<reference evidence="6 7" key="1">
    <citation type="journal article" date="2020" name="Fungal Divers.">
        <title>Resolving the Mortierellaceae phylogeny through synthesis of multi-gene phylogenetics and phylogenomics.</title>
        <authorList>
            <person name="Vandepol N."/>
            <person name="Liber J."/>
            <person name="Desiro A."/>
            <person name="Na H."/>
            <person name="Kennedy M."/>
            <person name="Barry K."/>
            <person name="Grigoriev I.V."/>
            <person name="Miller A.N."/>
            <person name="O'Donnell K."/>
            <person name="Stajich J.E."/>
            <person name="Bonito G."/>
        </authorList>
    </citation>
    <scope>NUCLEOTIDE SEQUENCE [LARGE SCALE GENOMIC DNA]</scope>
    <source>
        <strain evidence="6 7">AD045</strain>
    </source>
</reference>
<organism evidence="6 7">
    <name type="scientific">Linnemannia gamsii</name>
    <dbReference type="NCBI Taxonomy" id="64522"/>
    <lineage>
        <taxon>Eukaryota</taxon>
        <taxon>Fungi</taxon>
        <taxon>Fungi incertae sedis</taxon>
        <taxon>Mucoromycota</taxon>
        <taxon>Mortierellomycotina</taxon>
        <taxon>Mortierellomycetes</taxon>
        <taxon>Mortierellales</taxon>
        <taxon>Mortierellaceae</taxon>
        <taxon>Linnemannia</taxon>
    </lineage>
</organism>
<dbReference type="Pfam" id="PF07648">
    <property type="entry name" value="Kazal_2"/>
    <property type="match status" value="4"/>
</dbReference>
<proteinExistence type="predicted"/>
<feature type="domain" description="Kazal-like" evidence="5">
    <location>
        <begin position="200"/>
        <end position="255"/>
    </location>
</feature>
<evidence type="ECO:0000313" key="7">
    <source>
        <dbReference type="Proteomes" id="UP001194696"/>
    </source>
</evidence>
<keyword evidence="7" id="KW-1185">Reference proteome</keyword>
<dbReference type="Proteomes" id="UP001194696">
    <property type="component" value="Unassembled WGS sequence"/>
</dbReference>
<evidence type="ECO:0000256" key="3">
    <source>
        <dbReference type="ARBA" id="ARBA00023157"/>
    </source>
</evidence>
<evidence type="ECO:0000256" key="4">
    <source>
        <dbReference type="SAM" id="SignalP"/>
    </source>
</evidence>
<dbReference type="InterPro" id="IPR050653">
    <property type="entry name" value="Prot_Inhib_GrowthFact_Antg"/>
</dbReference>
<protein>
    <recommendedName>
        <fullName evidence="5">Kazal-like domain-containing protein</fullName>
    </recommendedName>
</protein>
<dbReference type="EMBL" id="JAAAIM010000270">
    <property type="protein sequence ID" value="KAG0290850.1"/>
    <property type="molecule type" value="Genomic_DNA"/>
</dbReference>
<accession>A0ABQ7K4Q4</accession>
<feature type="domain" description="Kazal-like" evidence="5">
    <location>
        <begin position="80"/>
        <end position="137"/>
    </location>
</feature>
<keyword evidence="3" id="KW-1015">Disulfide bond</keyword>
<name>A0ABQ7K4Q4_9FUNG</name>
<feature type="domain" description="Kazal-like" evidence="5">
    <location>
        <begin position="256"/>
        <end position="310"/>
    </location>
</feature>
<keyword evidence="4" id="KW-0732">Signal</keyword>
<dbReference type="Gene3D" id="3.30.60.30">
    <property type="match status" value="5"/>
</dbReference>
<feature type="chain" id="PRO_5046537863" description="Kazal-like domain-containing protein" evidence="4">
    <location>
        <begin position="23"/>
        <end position="310"/>
    </location>
</feature>
<evidence type="ECO:0000256" key="2">
    <source>
        <dbReference type="ARBA" id="ARBA00022900"/>
    </source>
</evidence>
<evidence type="ECO:0000256" key="1">
    <source>
        <dbReference type="ARBA" id="ARBA00022690"/>
    </source>
</evidence>
<dbReference type="SUPFAM" id="SSF100895">
    <property type="entry name" value="Kazal-type serine protease inhibitors"/>
    <property type="match status" value="5"/>
</dbReference>
<dbReference type="InterPro" id="IPR036058">
    <property type="entry name" value="Kazal_dom_sf"/>
</dbReference>
<dbReference type="PANTHER" id="PTHR10913:SF45">
    <property type="entry name" value="FOLLISTATIN, ISOFORM A-RELATED"/>
    <property type="match status" value="1"/>
</dbReference>
<keyword evidence="1" id="KW-0646">Protease inhibitor</keyword>
<dbReference type="PANTHER" id="PTHR10913">
    <property type="entry name" value="FOLLISTATIN-RELATED"/>
    <property type="match status" value="1"/>
</dbReference>
<dbReference type="PROSITE" id="PS51465">
    <property type="entry name" value="KAZAL_2"/>
    <property type="match status" value="5"/>
</dbReference>
<evidence type="ECO:0000313" key="6">
    <source>
        <dbReference type="EMBL" id="KAG0290850.1"/>
    </source>
</evidence>
<keyword evidence="2" id="KW-0722">Serine protease inhibitor</keyword>
<feature type="domain" description="Kazal-like" evidence="5">
    <location>
        <begin position="23"/>
        <end position="79"/>
    </location>
</feature>
<evidence type="ECO:0000259" key="5">
    <source>
        <dbReference type="PROSITE" id="PS51465"/>
    </source>
</evidence>
<sequence length="310" mass="32856">MQLYSLITLTIASSMAILSIMAAPAVPKCGTICPAVYQPICAKAKTGLNKVFGNACELTNYNCKYTNANFVLVADSSCEELPAPACNNICTDNYQPVCGKLLSGDFKTFGNSCELKLYNCEHTNAQATAVSNNACTADTVEKRATSKCDDIMCPAVVQPVCAKAKNGMTKTFGNACGLKKYNCEHPNAEFVVLAQSTCEDLAVPKCDFMCLMVDDPVCAASKDGTSQTFSNACLLDVYNCQNPTSTFKLVDNGACPVAPVCPDACPAVYQPVCAKLQSGKTKTFGNKCELSAFNCKNPKGAFSFVSEGAC</sequence>
<feature type="domain" description="Kazal-like" evidence="5">
    <location>
        <begin position="142"/>
        <end position="199"/>
    </location>
</feature>
<comment type="caution">
    <text evidence="6">The sequence shown here is derived from an EMBL/GenBank/DDBJ whole genome shotgun (WGS) entry which is preliminary data.</text>
</comment>
<dbReference type="SMART" id="SM00280">
    <property type="entry name" value="KAZAL"/>
    <property type="match status" value="5"/>
</dbReference>
<dbReference type="InterPro" id="IPR002350">
    <property type="entry name" value="Kazal_dom"/>
</dbReference>
<gene>
    <name evidence="6" type="ORF">BGZ96_005716</name>
</gene>
<feature type="signal peptide" evidence="4">
    <location>
        <begin position="1"/>
        <end position="22"/>
    </location>
</feature>